<gene>
    <name evidence="2" type="ORF">J0M35_20605</name>
</gene>
<dbReference type="Pfam" id="PF13785">
    <property type="entry name" value="DUF4178"/>
    <property type="match status" value="1"/>
</dbReference>
<evidence type="ECO:0000313" key="2">
    <source>
        <dbReference type="EMBL" id="MBN8662781.1"/>
    </source>
</evidence>
<feature type="non-terminal residue" evidence="2">
    <location>
        <position position="188"/>
    </location>
</feature>
<organism evidence="2 3">
    <name type="scientific">Candidatus Obscuribacter phosphatis</name>
    <dbReference type="NCBI Taxonomy" id="1906157"/>
    <lineage>
        <taxon>Bacteria</taxon>
        <taxon>Bacillati</taxon>
        <taxon>Candidatus Melainabacteria</taxon>
        <taxon>Candidatus Obscuribacterales</taxon>
        <taxon>Candidatus Obscuribacteraceae</taxon>
        <taxon>Candidatus Obscuribacter</taxon>
    </lineage>
</organism>
<comment type="caution">
    <text evidence="2">The sequence shown here is derived from an EMBL/GenBank/DDBJ whole genome shotgun (WGS) entry which is preliminary data.</text>
</comment>
<dbReference type="AlphaFoldDB" id="A0A8J7TP63"/>
<dbReference type="InterPro" id="IPR025235">
    <property type="entry name" value="DUF4178"/>
</dbReference>
<proteinExistence type="predicted"/>
<protein>
    <submittedName>
        <fullName evidence="2">DUF4178 domain-containing protein</fullName>
    </submittedName>
</protein>
<accession>A0A8J7TP63</accession>
<evidence type="ECO:0000313" key="3">
    <source>
        <dbReference type="Proteomes" id="UP000664277"/>
    </source>
</evidence>
<feature type="domain" description="DUF4178" evidence="1">
    <location>
        <begin position="56"/>
        <end position="187"/>
    </location>
</feature>
<dbReference type="EMBL" id="JAFLCK010000053">
    <property type="protein sequence ID" value="MBN8662781.1"/>
    <property type="molecule type" value="Genomic_DNA"/>
</dbReference>
<name>A0A8J7TP63_9BACT</name>
<reference evidence="2" key="1">
    <citation type="submission" date="2021-02" db="EMBL/GenBank/DDBJ databases">
        <title>Genome-Resolved Metagenomics of a Microbial Community Performing Photosynthetic Biological Nutrient Removal.</title>
        <authorList>
            <person name="Mcdaniel E.A."/>
        </authorList>
    </citation>
    <scope>NUCLEOTIDE SEQUENCE</scope>
    <source>
        <strain evidence="2">UWPOB_OBS1</strain>
    </source>
</reference>
<evidence type="ECO:0000259" key="1">
    <source>
        <dbReference type="Pfam" id="PF13785"/>
    </source>
</evidence>
<sequence>MIKLNCPACGAEVEFRSKASVFSVCSFCRSTLVRQDMNIEKLGEMAELQDDMTPLQIGTKGEVDNEPFELVGRLRVAYDAGAWNEWYALSGDKECWLAEAQGFYAFCRPVEDSAGITRDSIFAGKSVYVDKLGMMDIDDAREVFCLYSEGELPFRAQLGRRSFSVDLSGPYMKMATIEFTDTEIRIFK</sequence>
<dbReference type="Proteomes" id="UP000664277">
    <property type="component" value="Unassembled WGS sequence"/>
</dbReference>